<name>A0AAN6T0A2_9PEZI</name>
<dbReference type="AlphaFoldDB" id="A0AAN6T0A2"/>
<sequence length="70" mass="7501">MKSRRRCMMRITARQVGRPKGPQIAMSTSVGCWTQHGSNKRAGQVSSGRLLSLSPLGHHTNGVALLDSAA</sequence>
<evidence type="ECO:0000313" key="2">
    <source>
        <dbReference type="Proteomes" id="UP001305647"/>
    </source>
</evidence>
<dbReference type="EMBL" id="MU863648">
    <property type="protein sequence ID" value="KAK4099536.1"/>
    <property type="molecule type" value="Genomic_DNA"/>
</dbReference>
<proteinExistence type="predicted"/>
<evidence type="ECO:0000313" key="1">
    <source>
        <dbReference type="EMBL" id="KAK4099536.1"/>
    </source>
</evidence>
<dbReference type="PROSITE" id="PS51257">
    <property type="entry name" value="PROKAR_LIPOPROTEIN"/>
    <property type="match status" value="1"/>
</dbReference>
<protein>
    <submittedName>
        <fullName evidence="1">Uncharacterized protein</fullName>
    </submittedName>
</protein>
<reference evidence="1" key="2">
    <citation type="submission" date="2023-05" db="EMBL/GenBank/DDBJ databases">
        <authorList>
            <consortium name="Lawrence Berkeley National Laboratory"/>
            <person name="Steindorff A."/>
            <person name="Hensen N."/>
            <person name="Bonometti L."/>
            <person name="Westerberg I."/>
            <person name="Brannstrom I.O."/>
            <person name="Guillou S."/>
            <person name="Cros-Aarteil S."/>
            <person name="Calhoun S."/>
            <person name="Haridas S."/>
            <person name="Kuo A."/>
            <person name="Mondo S."/>
            <person name="Pangilinan J."/>
            <person name="Riley R."/>
            <person name="Labutti K."/>
            <person name="Andreopoulos B."/>
            <person name="Lipzen A."/>
            <person name="Chen C."/>
            <person name="Yanf M."/>
            <person name="Daum C."/>
            <person name="Ng V."/>
            <person name="Clum A."/>
            <person name="Ohm R."/>
            <person name="Martin F."/>
            <person name="Silar P."/>
            <person name="Natvig D."/>
            <person name="Lalanne C."/>
            <person name="Gautier V."/>
            <person name="Ament-Velasquez S.L."/>
            <person name="Kruys A."/>
            <person name="Hutchinson M.I."/>
            <person name="Powell A.J."/>
            <person name="Barry K."/>
            <person name="Miller A.N."/>
            <person name="Grigoriev I.V."/>
            <person name="Debuchy R."/>
            <person name="Gladieux P."/>
            <person name="Thoren M.H."/>
            <person name="Johannesson H."/>
        </authorList>
    </citation>
    <scope>NUCLEOTIDE SEQUENCE</scope>
    <source>
        <strain evidence="1">CBS 757.83</strain>
    </source>
</reference>
<keyword evidence="2" id="KW-1185">Reference proteome</keyword>
<dbReference type="Proteomes" id="UP001305647">
    <property type="component" value="Unassembled WGS sequence"/>
</dbReference>
<organism evidence="1 2">
    <name type="scientific">Parathielavia hyrcaniae</name>
    <dbReference type="NCBI Taxonomy" id="113614"/>
    <lineage>
        <taxon>Eukaryota</taxon>
        <taxon>Fungi</taxon>
        <taxon>Dikarya</taxon>
        <taxon>Ascomycota</taxon>
        <taxon>Pezizomycotina</taxon>
        <taxon>Sordariomycetes</taxon>
        <taxon>Sordariomycetidae</taxon>
        <taxon>Sordariales</taxon>
        <taxon>Chaetomiaceae</taxon>
        <taxon>Parathielavia</taxon>
    </lineage>
</organism>
<gene>
    <name evidence="1" type="ORF">N658DRAFT_498238</name>
</gene>
<accession>A0AAN6T0A2</accession>
<comment type="caution">
    <text evidence="1">The sequence shown here is derived from an EMBL/GenBank/DDBJ whole genome shotgun (WGS) entry which is preliminary data.</text>
</comment>
<reference evidence="1" key="1">
    <citation type="journal article" date="2023" name="Mol. Phylogenet. Evol.">
        <title>Genome-scale phylogeny and comparative genomics of the fungal order Sordariales.</title>
        <authorList>
            <person name="Hensen N."/>
            <person name="Bonometti L."/>
            <person name="Westerberg I."/>
            <person name="Brannstrom I.O."/>
            <person name="Guillou S."/>
            <person name="Cros-Aarteil S."/>
            <person name="Calhoun S."/>
            <person name="Haridas S."/>
            <person name="Kuo A."/>
            <person name="Mondo S."/>
            <person name="Pangilinan J."/>
            <person name="Riley R."/>
            <person name="LaButti K."/>
            <person name="Andreopoulos B."/>
            <person name="Lipzen A."/>
            <person name="Chen C."/>
            <person name="Yan M."/>
            <person name="Daum C."/>
            <person name="Ng V."/>
            <person name="Clum A."/>
            <person name="Steindorff A."/>
            <person name="Ohm R.A."/>
            <person name="Martin F."/>
            <person name="Silar P."/>
            <person name="Natvig D.O."/>
            <person name="Lalanne C."/>
            <person name="Gautier V."/>
            <person name="Ament-Velasquez S.L."/>
            <person name="Kruys A."/>
            <person name="Hutchinson M.I."/>
            <person name="Powell A.J."/>
            <person name="Barry K."/>
            <person name="Miller A.N."/>
            <person name="Grigoriev I.V."/>
            <person name="Debuchy R."/>
            <person name="Gladieux P."/>
            <person name="Hiltunen Thoren M."/>
            <person name="Johannesson H."/>
        </authorList>
    </citation>
    <scope>NUCLEOTIDE SEQUENCE</scope>
    <source>
        <strain evidence="1">CBS 757.83</strain>
    </source>
</reference>